<name>A0A7R9PLP6_TIMGE</name>
<dbReference type="EMBL" id="OE841255">
    <property type="protein sequence ID" value="CAD7595010.1"/>
    <property type="molecule type" value="Genomic_DNA"/>
</dbReference>
<reference evidence="1" key="1">
    <citation type="submission" date="2020-11" db="EMBL/GenBank/DDBJ databases">
        <authorList>
            <person name="Tran Van P."/>
        </authorList>
    </citation>
    <scope>NUCLEOTIDE SEQUENCE</scope>
</reference>
<evidence type="ECO:0000313" key="1">
    <source>
        <dbReference type="EMBL" id="CAD7595010.1"/>
    </source>
</evidence>
<organism evidence="1">
    <name type="scientific">Timema genevievae</name>
    <name type="common">Walking stick</name>
    <dbReference type="NCBI Taxonomy" id="629358"/>
    <lineage>
        <taxon>Eukaryota</taxon>
        <taxon>Metazoa</taxon>
        <taxon>Ecdysozoa</taxon>
        <taxon>Arthropoda</taxon>
        <taxon>Hexapoda</taxon>
        <taxon>Insecta</taxon>
        <taxon>Pterygota</taxon>
        <taxon>Neoptera</taxon>
        <taxon>Polyneoptera</taxon>
        <taxon>Phasmatodea</taxon>
        <taxon>Timematodea</taxon>
        <taxon>Timematoidea</taxon>
        <taxon>Timematidae</taxon>
        <taxon>Timema</taxon>
    </lineage>
</organism>
<gene>
    <name evidence="1" type="ORF">TGEB3V08_LOCUS5872</name>
</gene>
<sequence length="94" mass="10560">MVEPSKVLTHCGFMLPGNTNAPGKLTQLIGPAPPPNRRLTVKPRFQEKEDNLLWAPHQQRALVVTQRHFEIEPLCPLKCPDAKPVLEFVKSVTI</sequence>
<dbReference type="AlphaFoldDB" id="A0A7R9PLP6"/>
<proteinExistence type="predicted"/>
<protein>
    <submittedName>
        <fullName evidence="1">Uncharacterized protein</fullName>
    </submittedName>
</protein>
<accession>A0A7R9PLP6</accession>